<evidence type="ECO:0000256" key="3">
    <source>
        <dbReference type="ARBA" id="ARBA00023002"/>
    </source>
</evidence>
<comment type="catalytic activity">
    <reaction evidence="4">
        <text>L-proline + NAD(+) = (S)-1-pyrroline-5-carboxylate + NADH + 2 H(+)</text>
        <dbReference type="Rhea" id="RHEA:14105"/>
        <dbReference type="ChEBI" id="CHEBI:15378"/>
        <dbReference type="ChEBI" id="CHEBI:17388"/>
        <dbReference type="ChEBI" id="CHEBI:57540"/>
        <dbReference type="ChEBI" id="CHEBI:57945"/>
        <dbReference type="ChEBI" id="CHEBI:60039"/>
        <dbReference type="EC" id="1.5.1.2"/>
    </reaction>
</comment>
<dbReference type="SUPFAM" id="SSF48179">
    <property type="entry name" value="6-phosphogluconate dehydrogenase C-terminal domain-like"/>
    <property type="match status" value="1"/>
</dbReference>
<comment type="pathway">
    <text evidence="4 7">Amino-acid biosynthesis; L-proline biosynthesis; L-proline from L-glutamate 5-semialdehyde: step 1/1.</text>
</comment>
<evidence type="ECO:0000256" key="6">
    <source>
        <dbReference type="PIRSR" id="PIRSR000193-1"/>
    </source>
</evidence>
<dbReference type="Pfam" id="PF14748">
    <property type="entry name" value="P5CR_dimer"/>
    <property type="match status" value="1"/>
</dbReference>
<evidence type="ECO:0000256" key="5">
    <source>
        <dbReference type="NCBIfam" id="TIGR00112"/>
    </source>
</evidence>
<evidence type="ECO:0000259" key="9">
    <source>
        <dbReference type="Pfam" id="PF14748"/>
    </source>
</evidence>
<dbReference type="InterPro" id="IPR028939">
    <property type="entry name" value="P5C_Rdtase_cat_N"/>
</dbReference>
<dbReference type="Gene3D" id="1.10.3730.10">
    <property type="entry name" value="ProC C-terminal domain-like"/>
    <property type="match status" value="1"/>
</dbReference>
<feature type="domain" description="Pyrroline-5-carboxylate reductase catalytic N-terminal" evidence="8">
    <location>
        <begin position="9"/>
        <end position="104"/>
    </location>
</feature>
<dbReference type="Pfam" id="PF03807">
    <property type="entry name" value="F420_oxidored"/>
    <property type="match status" value="1"/>
</dbReference>
<reference evidence="10 11" key="1">
    <citation type="submission" date="2019-11" db="EMBL/GenBank/DDBJ databases">
        <title>P. haliotis isolates from Z. marina roots.</title>
        <authorList>
            <person name="Cohen M."/>
            <person name="Jospin G."/>
            <person name="Eisen J.A."/>
            <person name="Coil D.A."/>
        </authorList>
    </citation>
    <scope>NUCLEOTIDE SEQUENCE [LARGE SCALE GENOMIC DNA]</scope>
    <source>
        <strain evidence="10 11">UCD-MCMsp1aY</strain>
    </source>
</reference>
<dbReference type="PANTHER" id="PTHR11645:SF0">
    <property type="entry name" value="PYRROLINE-5-CARBOXYLATE REDUCTASE 3"/>
    <property type="match status" value="1"/>
</dbReference>
<feature type="domain" description="Pyrroline-5-carboxylate reductase dimerisation" evidence="9">
    <location>
        <begin position="174"/>
        <end position="278"/>
    </location>
</feature>
<evidence type="ECO:0000313" key="10">
    <source>
        <dbReference type="EMBL" id="MUH71952.1"/>
    </source>
</evidence>
<dbReference type="InterPro" id="IPR000304">
    <property type="entry name" value="Pyrroline-COOH_reductase"/>
</dbReference>
<dbReference type="InterPro" id="IPR029036">
    <property type="entry name" value="P5CR_dimer"/>
</dbReference>
<evidence type="ECO:0000259" key="8">
    <source>
        <dbReference type="Pfam" id="PF03807"/>
    </source>
</evidence>
<dbReference type="GO" id="GO:0005737">
    <property type="term" value="C:cytoplasm"/>
    <property type="evidence" value="ECO:0007669"/>
    <property type="project" value="UniProtKB-SubCell"/>
</dbReference>
<keyword evidence="2 4" id="KW-0521">NADP</keyword>
<dbReference type="OrthoDB" id="9805754at2"/>
<keyword evidence="11" id="KW-1185">Reference proteome</keyword>
<keyword evidence="4" id="KW-0963">Cytoplasm</keyword>
<dbReference type="SUPFAM" id="SSF51735">
    <property type="entry name" value="NAD(P)-binding Rossmann-fold domains"/>
    <property type="match status" value="1"/>
</dbReference>
<protein>
    <recommendedName>
        <fullName evidence="4 5">Pyrroline-5-carboxylate reductase</fullName>
        <shortName evidence="4">P5C reductase</shortName>
        <shortName evidence="4">P5CR</shortName>
        <ecNumber evidence="4 5">1.5.1.2</ecNumber>
    </recommendedName>
    <alternativeName>
        <fullName evidence="4">PCA reductase</fullName>
    </alternativeName>
</protein>
<dbReference type="UniPathway" id="UPA00098">
    <property type="reaction ID" value="UER00361"/>
</dbReference>
<dbReference type="InterPro" id="IPR036291">
    <property type="entry name" value="NAD(P)-bd_dom_sf"/>
</dbReference>
<dbReference type="EMBL" id="WOCD01000003">
    <property type="protein sequence ID" value="MUH71952.1"/>
    <property type="molecule type" value="Genomic_DNA"/>
</dbReference>
<dbReference type="PROSITE" id="PS00521">
    <property type="entry name" value="P5CR"/>
    <property type="match status" value="1"/>
</dbReference>
<organism evidence="10 11">
    <name type="scientific">Psychrosphaera haliotis</name>
    <dbReference type="NCBI Taxonomy" id="555083"/>
    <lineage>
        <taxon>Bacteria</taxon>
        <taxon>Pseudomonadati</taxon>
        <taxon>Pseudomonadota</taxon>
        <taxon>Gammaproteobacteria</taxon>
        <taxon>Alteromonadales</taxon>
        <taxon>Pseudoalteromonadaceae</taxon>
        <taxon>Psychrosphaera</taxon>
    </lineage>
</organism>
<keyword evidence="3 4" id="KW-0560">Oxidoreductase</keyword>
<dbReference type="PIRSF" id="PIRSF000193">
    <property type="entry name" value="Pyrrol-5-carb_rd"/>
    <property type="match status" value="1"/>
</dbReference>
<dbReference type="EC" id="1.5.1.2" evidence="4 5"/>
<keyword evidence="4 7" id="KW-0028">Amino-acid biosynthesis</keyword>
<comment type="similarity">
    <text evidence="1 4 7">Belongs to the pyrroline-5-carboxylate reductase family.</text>
</comment>
<dbReference type="PANTHER" id="PTHR11645">
    <property type="entry name" value="PYRROLINE-5-CARBOXYLATE REDUCTASE"/>
    <property type="match status" value="1"/>
</dbReference>
<proteinExistence type="inferred from homology"/>
<dbReference type="Gene3D" id="3.40.50.720">
    <property type="entry name" value="NAD(P)-binding Rossmann-like Domain"/>
    <property type="match status" value="1"/>
</dbReference>
<accession>A0A6N8FB25</accession>
<feature type="binding site" evidence="6">
    <location>
        <begin position="12"/>
        <end position="17"/>
    </location>
    <ligand>
        <name>NADP(+)</name>
        <dbReference type="ChEBI" id="CHEBI:58349"/>
    </ligand>
</feature>
<dbReference type="RefSeq" id="WP_155695171.1">
    <property type="nucleotide sequence ID" value="NZ_WOCD01000003.1"/>
</dbReference>
<evidence type="ECO:0000256" key="2">
    <source>
        <dbReference type="ARBA" id="ARBA00022857"/>
    </source>
</evidence>
<dbReference type="GO" id="GO:0004735">
    <property type="term" value="F:pyrroline-5-carboxylate reductase activity"/>
    <property type="evidence" value="ECO:0007669"/>
    <property type="project" value="UniProtKB-UniRule"/>
</dbReference>
<name>A0A6N8FB25_9GAMM</name>
<comment type="caution">
    <text evidence="10">The sequence shown here is derived from an EMBL/GenBank/DDBJ whole genome shotgun (WGS) entry which is preliminary data.</text>
</comment>
<evidence type="ECO:0000313" key="11">
    <source>
        <dbReference type="Proteomes" id="UP000439994"/>
    </source>
</evidence>
<dbReference type="InterPro" id="IPR008927">
    <property type="entry name" value="6-PGluconate_DH-like_C_sf"/>
</dbReference>
<dbReference type="GO" id="GO:0055129">
    <property type="term" value="P:L-proline biosynthetic process"/>
    <property type="evidence" value="ECO:0007669"/>
    <property type="project" value="UniProtKB-UniRule"/>
</dbReference>
<sequence>MTQNNNTSYAFIGAGNMSGAIIGGMVNSGVEPSRIIATNRTKEKQQALKAKFGITTDLDNQEAIKQADVVILGVKPQMMADVLTDLVSNGADFSDKLVVTVAAGLLVKRYTDIIGDVRFVRCMPNTPSLVGHGVSGLYVGSSQARFDKSVIEQDIQITTELFSHVGATVWLKSESEIDQLAAVSGSGPAYFFAFMEAMANKAKEFGFSEGVANVMVQETAIGAAKMTFNKDKSFAELRENVTSPGGSTAAALNVFNNNNLQATVNEALDAAVTRAQEMSKL</sequence>
<evidence type="ECO:0000256" key="4">
    <source>
        <dbReference type="HAMAP-Rule" id="MF_01925"/>
    </source>
</evidence>
<comment type="subcellular location">
    <subcellularLocation>
        <location evidence="4">Cytoplasm</location>
    </subcellularLocation>
</comment>
<dbReference type="HAMAP" id="MF_01925">
    <property type="entry name" value="P5C_reductase"/>
    <property type="match status" value="1"/>
</dbReference>
<gene>
    <name evidence="4" type="primary">proC</name>
    <name evidence="10" type="ORF">GNP35_05375</name>
</gene>
<evidence type="ECO:0000256" key="1">
    <source>
        <dbReference type="ARBA" id="ARBA00005525"/>
    </source>
</evidence>
<dbReference type="NCBIfam" id="TIGR00112">
    <property type="entry name" value="proC"/>
    <property type="match status" value="1"/>
</dbReference>
<dbReference type="FunFam" id="1.10.3730.10:FF:000001">
    <property type="entry name" value="Pyrroline-5-carboxylate reductase"/>
    <property type="match status" value="1"/>
</dbReference>
<comment type="function">
    <text evidence="4">Catalyzes the reduction of 1-pyrroline-5-carboxylate (PCA) to L-proline.</text>
</comment>
<feature type="binding site" evidence="6">
    <location>
        <position position="60"/>
    </location>
    <ligand>
        <name>NADPH</name>
        <dbReference type="ChEBI" id="CHEBI:57783"/>
    </ligand>
</feature>
<dbReference type="InterPro" id="IPR053790">
    <property type="entry name" value="P5CR-like_CS"/>
</dbReference>
<keyword evidence="4 7" id="KW-0641">Proline biosynthesis</keyword>
<dbReference type="Proteomes" id="UP000439994">
    <property type="component" value="Unassembled WGS sequence"/>
</dbReference>
<comment type="catalytic activity">
    <reaction evidence="4 7">
        <text>L-proline + NADP(+) = (S)-1-pyrroline-5-carboxylate + NADPH + 2 H(+)</text>
        <dbReference type="Rhea" id="RHEA:14109"/>
        <dbReference type="ChEBI" id="CHEBI:15378"/>
        <dbReference type="ChEBI" id="CHEBI:17388"/>
        <dbReference type="ChEBI" id="CHEBI:57783"/>
        <dbReference type="ChEBI" id="CHEBI:58349"/>
        <dbReference type="ChEBI" id="CHEBI:60039"/>
        <dbReference type="EC" id="1.5.1.2"/>
    </reaction>
</comment>
<dbReference type="AlphaFoldDB" id="A0A6N8FB25"/>
<evidence type="ECO:0000256" key="7">
    <source>
        <dbReference type="RuleBase" id="RU003903"/>
    </source>
</evidence>